<keyword evidence="2" id="KW-1185">Reference proteome</keyword>
<dbReference type="AlphaFoldDB" id="A0A8X6I937"/>
<protein>
    <submittedName>
        <fullName evidence="1">Uncharacterized protein</fullName>
    </submittedName>
</protein>
<dbReference type="Proteomes" id="UP000887013">
    <property type="component" value="Unassembled WGS sequence"/>
</dbReference>
<reference evidence="1" key="1">
    <citation type="submission" date="2020-08" db="EMBL/GenBank/DDBJ databases">
        <title>Multicomponent nature underlies the extraordinary mechanical properties of spider dragline silk.</title>
        <authorList>
            <person name="Kono N."/>
            <person name="Nakamura H."/>
            <person name="Mori M."/>
            <person name="Yoshida Y."/>
            <person name="Ohtoshi R."/>
            <person name="Malay A.D."/>
            <person name="Moran D.A.P."/>
            <person name="Tomita M."/>
            <person name="Numata K."/>
            <person name="Arakawa K."/>
        </authorList>
    </citation>
    <scope>NUCLEOTIDE SEQUENCE</scope>
</reference>
<comment type="caution">
    <text evidence="1">The sequence shown here is derived from an EMBL/GenBank/DDBJ whole genome shotgun (WGS) entry which is preliminary data.</text>
</comment>
<organism evidence="1 2">
    <name type="scientific">Nephila pilipes</name>
    <name type="common">Giant wood spider</name>
    <name type="synonym">Nephila maculata</name>
    <dbReference type="NCBI Taxonomy" id="299642"/>
    <lineage>
        <taxon>Eukaryota</taxon>
        <taxon>Metazoa</taxon>
        <taxon>Ecdysozoa</taxon>
        <taxon>Arthropoda</taxon>
        <taxon>Chelicerata</taxon>
        <taxon>Arachnida</taxon>
        <taxon>Araneae</taxon>
        <taxon>Araneomorphae</taxon>
        <taxon>Entelegynae</taxon>
        <taxon>Araneoidea</taxon>
        <taxon>Nephilidae</taxon>
        <taxon>Nephila</taxon>
    </lineage>
</organism>
<evidence type="ECO:0000313" key="1">
    <source>
        <dbReference type="EMBL" id="GFS35376.1"/>
    </source>
</evidence>
<proteinExistence type="predicted"/>
<dbReference type="EMBL" id="BMAW01042671">
    <property type="protein sequence ID" value="GFS35376.1"/>
    <property type="molecule type" value="Genomic_DNA"/>
</dbReference>
<accession>A0A8X6I937</accession>
<gene>
    <name evidence="1" type="ORF">NPIL_26351</name>
</gene>
<name>A0A8X6I937_NEPPI</name>
<sequence length="87" mass="10151">MGKREKEIRRIEPIIRKREFVKAWKGPKEKKEMGLTPDLWRRNLTPFSIHPTLSEAPASISVWTDLSFLWQMAKCLPSKKGEDSLLS</sequence>
<evidence type="ECO:0000313" key="2">
    <source>
        <dbReference type="Proteomes" id="UP000887013"/>
    </source>
</evidence>